<sequence>MNIYEYQRLVGKIEDIPALKKEIITLYDTKSHHEMVQFCLAFGQHLIAKTGFEPCHEIRAAFEAMQRWLDGKTNYHEARNLSLQISRIAKLEKDPAKVKFLRTQAQIAASPHTKYHGLWATDFAVTMINKLFPGDLEEVRKEREAQIKLLKES</sequence>
<evidence type="ECO:0000313" key="3">
    <source>
        <dbReference type="Proteomes" id="UP000239590"/>
    </source>
</evidence>
<reference evidence="3" key="1">
    <citation type="submission" date="2018-02" db="EMBL/GenBank/DDBJ databases">
        <title>Genome sequencing of Solimonas sp. HR-BB.</title>
        <authorList>
            <person name="Lee Y."/>
            <person name="Jeon C.O."/>
        </authorList>
    </citation>
    <scope>NUCLEOTIDE SEQUENCE [LARGE SCALE GENOMIC DNA]</scope>
    <source>
        <strain evidence="3">HR-U</strain>
    </source>
</reference>
<gene>
    <name evidence="2" type="ORF">C5O19_15195</name>
</gene>
<evidence type="ECO:0000313" key="2">
    <source>
        <dbReference type="EMBL" id="PQA61123.1"/>
    </source>
</evidence>
<name>A0A2S7ITT4_9BACT</name>
<keyword evidence="3" id="KW-1185">Reference proteome</keyword>
<feature type="domain" description="Imm-5-like" evidence="1">
    <location>
        <begin position="26"/>
        <end position="152"/>
    </location>
</feature>
<organism evidence="2 3">
    <name type="scientific">Siphonobacter curvatus</name>
    <dbReference type="NCBI Taxonomy" id="2094562"/>
    <lineage>
        <taxon>Bacteria</taxon>
        <taxon>Pseudomonadati</taxon>
        <taxon>Bacteroidota</taxon>
        <taxon>Cytophagia</taxon>
        <taxon>Cytophagales</taxon>
        <taxon>Cytophagaceae</taxon>
        <taxon>Siphonobacter</taxon>
    </lineage>
</organism>
<dbReference type="InterPro" id="IPR048667">
    <property type="entry name" value="Imm5-like"/>
</dbReference>
<dbReference type="EMBL" id="PTRA01000001">
    <property type="protein sequence ID" value="PQA61123.1"/>
    <property type="molecule type" value="Genomic_DNA"/>
</dbReference>
<proteinExistence type="predicted"/>
<dbReference type="Proteomes" id="UP000239590">
    <property type="component" value="Unassembled WGS sequence"/>
</dbReference>
<dbReference type="AlphaFoldDB" id="A0A2S7ITT4"/>
<evidence type="ECO:0000259" key="1">
    <source>
        <dbReference type="Pfam" id="PF21805"/>
    </source>
</evidence>
<dbReference type="OrthoDB" id="2222991at2"/>
<accession>A0A2S7ITT4</accession>
<dbReference type="Pfam" id="PF21805">
    <property type="entry name" value="Imm5_like"/>
    <property type="match status" value="1"/>
</dbReference>
<comment type="caution">
    <text evidence="2">The sequence shown here is derived from an EMBL/GenBank/DDBJ whole genome shotgun (WGS) entry which is preliminary data.</text>
</comment>
<protein>
    <recommendedName>
        <fullName evidence="1">Imm-5-like domain-containing protein</fullName>
    </recommendedName>
</protein>